<keyword evidence="2" id="KW-1185">Reference proteome</keyword>
<evidence type="ECO:0008006" key="3">
    <source>
        <dbReference type="Google" id="ProtNLM"/>
    </source>
</evidence>
<organism evidence="1 2">
    <name type="scientific">Fontibacillus panacisegetis</name>
    <dbReference type="NCBI Taxonomy" id="670482"/>
    <lineage>
        <taxon>Bacteria</taxon>
        <taxon>Bacillati</taxon>
        <taxon>Bacillota</taxon>
        <taxon>Bacilli</taxon>
        <taxon>Bacillales</taxon>
        <taxon>Paenibacillaceae</taxon>
        <taxon>Fontibacillus</taxon>
    </lineage>
</organism>
<dbReference type="Gene3D" id="2.40.50.140">
    <property type="entry name" value="Nucleic acid-binding proteins"/>
    <property type="match status" value="1"/>
</dbReference>
<dbReference type="InterPro" id="IPR021598">
    <property type="entry name" value="DUF3221"/>
</dbReference>
<gene>
    <name evidence="1" type="ORF">SAMN04488542_103198</name>
</gene>
<dbReference type="AlphaFoldDB" id="A0A1G7GTW3"/>
<reference evidence="1 2" key="1">
    <citation type="submission" date="2016-10" db="EMBL/GenBank/DDBJ databases">
        <authorList>
            <person name="de Groot N.N."/>
        </authorList>
    </citation>
    <scope>NUCLEOTIDE SEQUENCE [LARGE SCALE GENOMIC DNA]</scope>
    <source>
        <strain evidence="1 2">DSM 28129</strain>
    </source>
</reference>
<name>A0A1G7GTW3_9BACL</name>
<sequence>MRSIILLLAVLFILSGCNSNMKIEGYVIQKDEGKILLFEGITKNQLKESLESDDPLELSYPAYSIRVGHSTYQEIEIGQKVAVEIKGGIDDAYPAQANAKNVRIISE</sequence>
<dbReference type="PROSITE" id="PS51257">
    <property type="entry name" value="PROKAR_LIPOPROTEIN"/>
    <property type="match status" value="1"/>
</dbReference>
<dbReference type="InterPro" id="IPR012340">
    <property type="entry name" value="NA-bd_OB-fold"/>
</dbReference>
<evidence type="ECO:0000313" key="2">
    <source>
        <dbReference type="Proteomes" id="UP000198972"/>
    </source>
</evidence>
<dbReference type="Proteomes" id="UP000198972">
    <property type="component" value="Unassembled WGS sequence"/>
</dbReference>
<evidence type="ECO:0000313" key="1">
    <source>
        <dbReference type="EMBL" id="SDE91610.1"/>
    </source>
</evidence>
<proteinExistence type="predicted"/>
<dbReference type="EMBL" id="FNBG01000003">
    <property type="protein sequence ID" value="SDE91610.1"/>
    <property type="molecule type" value="Genomic_DNA"/>
</dbReference>
<dbReference type="RefSeq" id="WP_091227208.1">
    <property type="nucleotide sequence ID" value="NZ_FNBG01000003.1"/>
</dbReference>
<dbReference type="Pfam" id="PF11518">
    <property type="entry name" value="DUF3221"/>
    <property type="match status" value="1"/>
</dbReference>
<dbReference type="STRING" id="670482.SAMN04488542_103198"/>
<protein>
    <recommendedName>
        <fullName evidence="3">DUF3221 domain-containing protein</fullName>
    </recommendedName>
</protein>
<dbReference type="OrthoDB" id="2625519at2"/>
<accession>A0A1G7GTW3</accession>